<dbReference type="InParanoid" id="A0A7C8MZQ6"/>
<organism evidence="5 6">
    <name type="scientific">Xylaria multiplex</name>
    <dbReference type="NCBI Taxonomy" id="323545"/>
    <lineage>
        <taxon>Eukaryota</taxon>
        <taxon>Fungi</taxon>
        <taxon>Dikarya</taxon>
        <taxon>Ascomycota</taxon>
        <taxon>Pezizomycotina</taxon>
        <taxon>Sordariomycetes</taxon>
        <taxon>Xylariomycetidae</taxon>
        <taxon>Xylariales</taxon>
        <taxon>Xylariaceae</taxon>
        <taxon>Xylaria</taxon>
    </lineage>
</organism>
<dbReference type="InterPro" id="IPR011990">
    <property type="entry name" value="TPR-like_helical_dom_sf"/>
</dbReference>
<dbReference type="SUPFAM" id="SSF51735">
    <property type="entry name" value="NAD(P)-binding Rossmann-fold domains"/>
    <property type="match status" value="1"/>
</dbReference>
<keyword evidence="6" id="KW-1185">Reference proteome</keyword>
<keyword evidence="2" id="KW-0560">Oxidoreductase</keyword>
<dbReference type="SUPFAM" id="SSF48452">
    <property type="entry name" value="TPR-like"/>
    <property type="match status" value="1"/>
</dbReference>
<evidence type="ECO:0000259" key="4">
    <source>
        <dbReference type="SMART" id="SM00829"/>
    </source>
</evidence>
<dbReference type="OrthoDB" id="20872at2759"/>
<evidence type="ECO:0000256" key="1">
    <source>
        <dbReference type="ARBA" id="ARBA00008072"/>
    </source>
</evidence>
<feature type="region of interest" description="Disordered" evidence="3">
    <location>
        <begin position="719"/>
        <end position="805"/>
    </location>
</feature>
<name>A0A7C8MZQ6_9PEZI</name>
<dbReference type="GO" id="GO:0016651">
    <property type="term" value="F:oxidoreductase activity, acting on NAD(P)H"/>
    <property type="evidence" value="ECO:0007669"/>
    <property type="project" value="InterPro"/>
</dbReference>
<protein>
    <recommendedName>
        <fullName evidence="4">Enoyl reductase (ER) domain-containing protein</fullName>
    </recommendedName>
</protein>
<feature type="domain" description="Enoyl reductase (ER)" evidence="4">
    <location>
        <begin position="1287"/>
        <end position="1611"/>
    </location>
</feature>
<comment type="similarity">
    <text evidence="1">Belongs to the zinc-containing alcohol dehydrogenase family.</text>
</comment>
<comment type="caution">
    <text evidence="5">The sequence shown here is derived from an EMBL/GenBank/DDBJ whole genome shotgun (WGS) entry which is preliminary data.</text>
</comment>
<evidence type="ECO:0000313" key="6">
    <source>
        <dbReference type="Proteomes" id="UP000481858"/>
    </source>
</evidence>
<dbReference type="PANTHER" id="PTHR39596:SF2">
    <property type="entry name" value="HET DOMAIN PROTEIN (AFU_ORTHOLOGUE AFUA_1G17550)-RELATED"/>
    <property type="match status" value="1"/>
</dbReference>
<evidence type="ECO:0000256" key="2">
    <source>
        <dbReference type="ARBA" id="ARBA00023002"/>
    </source>
</evidence>
<dbReference type="Gene3D" id="1.25.40.10">
    <property type="entry name" value="Tetratricopeptide repeat domain"/>
    <property type="match status" value="3"/>
</dbReference>
<dbReference type="InterPro" id="IPR036291">
    <property type="entry name" value="NAD(P)-bd_dom_sf"/>
</dbReference>
<dbReference type="InterPro" id="IPR047122">
    <property type="entry name" value="Trans-enoyl_RdTase-like"/>
</dbReference>
<dbReference type="InterPro" id="IPR013154">
    <property type="entry name" value="ADH-like_N"/>
</dbReference>
<dbReference type="PANTHER" id="PTHR39596">
    <property type="match status" value="1"/>
</dbReference>
<proteinExistence type="inferred from homology"/>
<feature type="compositionally biased region" description="Basic and acidic residues" evidence="3">
    <location>
        <begin position="719"/>
        <end position="765"/>
    </location>
</feature>
<dbReference type="Pfam" id="PF08240">
    <property type="entry name" value="ADH_N"/>
    <property type="match status" value="1"/>
</dbReference>
<dbReference type="Proteomes" id="UP000481858">
    <property type="component" value="Unassembled WGS sequence"/>
</dbReference>
<dbReference type="Pfam" id="PF00107">
    <property type="entry name" value="ADH_zinc_N"/>
    <property type="match status" value="1"/>
</dbReference>
<accession>A0A7C8MZQ6</accession>
<sequence>MGLQLSSPDLTVGMFSYHRLLGVEPPGSRQATLPDPPLLLNANMKLTLSLTKNTGKTGECSNSGFRHGMWLTDPTLVTPDIYKDVGFLTHLGLFCATAKVRDCTNTRCREVFAVMRGTAPECDWGAFRHWALAAMSCQATLAMSCRERLAKPGKGSTFTDEVRRNLPHTHLVYAAHGCFWILENSREVKPLFQPTHDGFPSPNLDLRGVCNVIYWMANIQAFNDLGVAFSRRWDHHYLVPEVTLPPIWQATRKIHDLDLCSCRFWNFVNLAERKQSDLPDIVHALEKSSRRDILYHSGHQHCAPTKCEYSHLDSTKVEQLHKCEHRDCEQSKYPVELLGMAAELGEGTVWSISSPELNAPGIPYVAISHVWSDGTGVGVKSQGCVNRCLFEYFARITKSLNCDGIWWDALSIPMEPKARAKAIGQMHKNYADAEYTVIHDQYLLNIEYTDSETACLSMILSPWFTRGWTALELRMSNRVKVLFKGSNSANPVIKDLDHDILAKDPRMVSRAHWLASSMISRLRTATINYIDDILAILRPRSTSWVRDRTVIAGLLLRIPGLDISGSEGEILRAIITHIGRVPYSALLHGMPTMFETGSFSWCPPTLDDMPIDLTIDLDKRNAREVRMLHVSENGALTGRWHCEVVTERQIKNKRLEPHGSHISVAVHFYNALLKWENCLILRERKGDTSPALLVQAIQLDRKESVIDCNYIGAVRISEDDQKEDRDDGSNAKEDDGKNLPSVRLERRNTPGGESPRHRSTENSKEHFKKRSKGVDDPWYKTPGVESYSPPQQEKTEDSEDGNLEPSVDRRLLGAFQTEHAENLIHLLISWGVGIPSDIENALSFKNLTLLSRAYLRNNMLTESQRVCQRAIQMLEKVHNTAEIPNLEERHALAKVCWKAGLVDEANGIYGQVIEKRDLETVQDRQIRLQATGELSLLLIQLNRIDEAFDCYQTGLGINPPAPGYAFGYHPISRMQLSYSHRSALDCEEEKLYMRFLSMLQMEVGSSHAITVITYLNLAGATLRKGEVAEAEDMLNSVIRSLEKNVGHDHLLILRTKLEVARLHILQGRITMPEQLGGLRRECENSLGRHHWLSRLANITIGGIYEKLRQFDDALQFLQYAQETLSGQSDATSTYLAACAKRDIGIVYAQEDKPDEARNECQGALEELKKLSNPETMEFYVTLFCLGVIDGVEQTFQESLTGLERLCGPSDLETREVASKLGRLCKPMLVKTNEVDDSRNESILRAMHQLTQLLERFEDVVVSRGRVERALERYDGFFTAQRSYPFEAEEGLEIVDCELEDDEILVNVVAVAINQTNSDHPYNEMDDASSDSSNNDWITADDVAGRVVKVGSKAGFQKGDRVLGHAVYSATKDERHKGFCKHTVLLSNMASRIPQTLTFEDAAVLPLGVSTAAAALFQDEFLKLPPPLLRPRRNENKSLLVIEGTTSAGMNAIQLATAAGCKVVTTALPKNFNYVKELGACQVADSRHPDLVQELAKTFRSREVAGKEIVGVFDTRGSEDTMGTAIKLLGKVSGTGIVVSVSEVPENMVLDGIVCKVVTATSIRHNNVSKRVYGEFLPRALEMGRYKVTPGTSVVSGFGSIQASLEAGKKVVVTL</sequence>
<gene>
    <name evidence="5" type="ORF">GQX73_g10591</name>
</gene>
<evidence type="ECO:0000256" key="3">
    <source>
        <dbReference type="SAM" id="MobiDB-lite"/>
    </source>
</evidence>
<dbReference type="CDD" id="cd08249">
    <property type="entry name" value="enoyl_reductase_like"/>
    <property type="match status" value="1"/>
</dbReference>
<dbReference type="EMBL" id="WUBL01000246">
    <property type="protein sequence ID" value="KAF2962977.1"/>
    <property type="molecule type" value="Genomic_DNA"/>
</dbReference>
<reference evidence="5 6" key="1">
    <citation type="submission" date="2019-12" db="EMBL/GenBank/DDBJ databases">
        <title>Draft genome sequence of the ascomycete Xylaria multiplex DSM 110363.</title>
        <authorList>
            <person name="Buettner E."/>
            <person name="Kellner H."/>
        </authorList>
    </citation>
    <scope>NUCLEOTIDE SEQUENCE [LARGE SCALE GENOMIC DNA]</scope>
    <source>
        <strain evidence="5 6">DSM 110363</strain>
    </source>
</reference>
<evidence type="ECO:0000313" key="5">
    <source>
        <dbReference type="EMBL" id="KAF2962977.1"/>
    </source>
</evidence>
<dbReference type="SUPFAM" id="SSF50129">
    <property type="entry name" value="GroES-like"/>
    <property type="match status" value="1"/>
</dbReference>
<dbReference type="InterPro" id="IPR013149">
    <property type="entry name" value="ADH-like_C"/>
</dbReference>
<dbReference type="Gene3D" id="3.40.50.720">
    <property type="entry name" value="NAD(P)-binding Rossmann-like Domain"/>
    <property type="match status" value="1"/>
</dbReference>
<dbReference type="InterPro" id="IPR020843">
    <property type="entry name" value="ER"/>
</dbReference>
<dbReference type="SMART" id="SM00829">
    <property type="entry name" value="PKS_ER"/>
    <property type="match status" value="1"/>
</dbReference>
<dbReference type="InterPro" id="IPR011032">
    <property type="entry name" value="GroES-like_sf"/>
</dbReference>
<dbReference type="Gene3D" id="3.90.180.10">
    <property type="entry name" value="Medium-chain alcohol dehydrogenases, catalytic domain"/>
    <property type="match status" value="1"/>
</dbReference>